<dbReference type="InterPro" id="IPR021634">
    <property type="entry name" value="DUF3240"/>
</dbReference>
<proteinExistence type="predicted"/>
<dbReference type="AlphaFoldDB" id="A0A6S6Y5D2"/>
<evidence type="ECO:0000313" key="1">
    <source>
        <dbReference type="EMBL" id="CAB1370677.1"/>
    </source>
</evidence>
<evidence type="ECO:0000313" key="2">
    <source>
        <dbReference type="Proteomes" id="UP000515733"/>
    </source>
</evidence>
<reference evidence="1 2" key="1">
    <citation type="submission" date="2020-03" db="EMBL/GenBank/DDBJ databases">
        <authorList>
            <consortium name="Genoscope - CEA"/>
            <person name="William W."/>
        </authorList>
    </citation>
    <scope>NUCLEOTIDE SEQUENCE [LARGE SCALE GENOMIC DNA]</scope>
    <source>
        <strain evidence="2">DSM 16959</strain>
    </source>
</reference>
<dbReference type="RefSeq" id="WP_145769416.1">
    <property type="nucleotide sequence ID" value="NZ_LR778301.1"/>
</dbReference>
<evidence type="ECO:0008006" key="3">
    <source>
        <dbReference type="Google" id="ProtNLM"/>
    </source>
</evidence>
<accession>A0A6S6Y5D2</accession>
<dbReference type="InterPro" id="IPR015867">
    <property type="entry name" value="N-reg_PII/ATP_PRibTrfase_C"/>
</dbReference>
<dbReference type="EMBL" id="LR778301">
    <property type="protein sequence ID" value="CAB1370677.1"/>
    <property type="molecule type" value="Genomic_DNA"/>
</dbReference>
<dbReference type="Gene3D" id="3.30.70.120">
    <property type="match status" value="1"/>
</dbReference>
<gene>
    <name evidence="1" type="ORF">DENOEST_3523</name>
</gene>
<dbReference type="KEGG" id="doe:DENOEST_3523"/>
<dbReference type="Pfam" id="PF11582">
    <property type="entry name" value="DUF3240"/>
    <property type="match status" value="1"/>
</dbReference>
<protein>
    <recommendedName>
        <fullName evidence="3">DUF3240 domain-containing protein</fullName>
    </recommendedName>
</protein>
<name>A0A6S6Y5D2_9PROT</name>
<sequence length="105" mass="11502">MMQSDCDACLKLILPRSLEEPVVDFLLQHPAQAGAFIAYGVDGHGAPESILSTSEEVRGRAERIKVEILTREVQARQLVAELNLLLPGAPISYWITTIVEAGRFA</sequence>
<dbReference type="OrthoDB" id="9180928at2"/>
<organism evidence="1 2">
    <name type="scientific">Denitratisoma oestradiolicum</name>
    <dbReference type="NCBI Taxonomy" id="311182"/>
    <lineage>
        <taxon>Bacteria</taxon>
        <taxon>Pseudomonadati</taxon>
        <taxon>Pseudomonadota</taxon>
        <taxon>Betaproteobacteria</taxon>
        <taxon>Nitrosomonadales</taxon>
        <taxon>Sterolibacteriaceae</taxon>
        <taxon>Denitratisoma</taxon>
    </lineage>
</organism>
<dbReference type="Proteomes" id="UP000515733">
    <property type="component" value="Chromosome"/>
</dbReference>
<keyword evidence="2" id="KW-1185">Reference proteome</keyword>